<dbReference type="EMBL" id="AXUN02000181">
    <property type="protein sequence ID" value="ETA80453.1"/>
    <property type="molecule type" value="Genomic_DNA"/>
</dbReference>
<dbReference type="RefSeq" id="WP_023383303.1">
    <property type="nucleotide sequence ID" value="NZ_AXUN02000181.1"/>
</dbReference>
<dbReference type="eggNOG" id="COG1475">
    <property type="taxonomic scope" value="Bacteria"/>
</dbReference>
<name>V7I3K5_9CLOT</name>
<keyword evidence="3" id="KW-0680">Restriction system</keyword>
<dbReference type="OrthoDB" id="9773571at2"/>
<dbReference type="GO" id="GO:0003677">
    <property type="term" value="F:DNA binding"/>
    <property type="evidence" value="ECO:0007669"/>
    <property type="project" value="InterPro"/>
</dbReference>
<feature type="domain" description="ParB-like N-terminal" evidence="5">
    <location>
        <begin position="4"/>
        <end position="92"/>
    </location>
</feature>
<evidence type="ECO:0000313" key="7">
    <source>
        <dbReference type="Proteomes" id="UP000017747"/>
    </source>
</evidence>
<dbReference type="InterPro" id="IPR001091">
    <property type="entry name" value="RM_Methyltransferase"/>
</dbReference>
<evidence type="ECO:0000256" key="3">
    <source>
        <dbReference type="ARBA" id="ARBA00022747"/>
    </source>
</evidence>
<dbReference type="GO" id="GO:0032259">
    <property type="term" value="P:methylation"/>
    <property type="evidence" value="ECO:0007669"/>
    <property type="project" value="UniProtKB-KW"/>
</dbReference>
<organism evidence="6 7">
    <name type="scientific">Youngiibacter fragilis 232.1</name>
    <dbReference type="NCBI Taxonomy" id="994573"/>
    <lineage>
        <taxon>Bacteria</taxon>
        <taxon>Bacillati</taxon>
        <taxon>Bacillota</taxon>
        <taxon>Clostridia</taxon>
        <taxon>Eubacteriales</taxon>
        <taxon>Clostridiaceae</taxon>
        <taxon>Youngiibacter</taxon>
    </lineage>
</organism>
<dbReference type="Pfam" id="PF02195">
    <property type="entry name" value="ParB_N"/>
    <property type="match status" value="1"/>
</dbReference>
<dbReference type="AlphaFoldDB" id="V7I3K5"/>
<proteinExistence type="inferred from homology"/>
<dbReference type="InterPro" id="IPR003115">
    <property type="entry name" value="ParB_N"/>
</dbReference>
<evidence type="ECO:0000256" key="2">
    <source>
        <dbReference type="ARBA" id="ARBA00022679"/>
    </source>
</evidence>
<keyword evidence="2" id="KW-0808">Transferase</keyword>
<evidence type="ECO:0000256" key="4">
    <source>
        <dbReference type="RuleBase" id="RU362026"/>
    </source>
</evidence>
<dbReference type="InterPro" id="IPR036086">
    <property type="entry name" value="ParB/Sulfiredoxin_sf"/>
</dbReference>
<keyword evidence="7" id="KW-1185">Reference proteome</keyword>
<dbReference type="CDD" id="cd16401">
    <property type="entry name" value="ParB_N_like_MT"/>
    <property type="match status" value="1"/>
</dbReference>
<reference evidence="6 7" key="1">
    <citation type="journal article" date="2014" name="Genome Announc.">
        <title>Genome Sequence of Youngiibacter fragilis, the Type Strain of the Genus Youngiibacter.</title>
        <authorList>
            <person name="Wawrik C.B."/>
            <person name="Callaghan A.V."/>
            <person name="Stamps B.W."/>
            <person name="Wawrik B."/>
        </authorList>
    </citation>
    <scope>NUCLEOTIDE SEQUENCE [LARGE SCALE GENOMIC DNA]</scope>
    <source>
        <strain evidence="6 7">232.1</strain>
    </source>
</reference>
<dbReference type="Gene3D" id="3.90.1530.10">
    <property type="entry name" value="Conserved hypothetical protein from pyrococcus furiosus pfu- 392566-001, ParB domain"/>
    <property type="match status" value="1"/>
</dbReference>
<dbReference type="SUPFAM" id="SSF53335">
    <property type="entry name" value="S-adenosyl-L-methionine-dependent methyltransferases"/>
    <property type="match status" value="1"/>
</dbReference>
<dbReference type="InterPro" id="IPR029063">
    <property type="entry name" value="SAM-dependent_MTases_sf"/>
</dbReference>
<dbReference type="Proteomes" id="UP000017747">
    <property type="component" value="Unassembled WGS sequence"/>
</dbReference>
<comment type="caution">
    <text evidence="6">The sequence shown here is derived from an EMBL/GenBank/DDBJ whole genome shotgun (WGS) entry which is preliminary data.</text>
</comment>
<dbReference type="EC" id="2.1.1.-" evidence="4"/>
<accession>V7I3K5</accession>
<dbReference type="PRINTS" id="PR00508">
    <property type="entry name" value="S21N4MTFRASE"/>
</dbReference>
<dbReference type="InterPro" id="IPR015840">
    <property type="entry name" value="DNA_MeTrfase_ParB"/>
</dbReference>
<evidence type="ECO:0000259" key="5">
    <source>
        <dbReference type="SMART" id="SM00470"/>
    </source>
</evidence>
<protein>
    <recommendedName>
        <fullName evidence="4">Methyltransferase</fullName>
        <ecNumber evidence="4">2.1.1.-</ecNumber>
    </recommendedName>
</protein>
<dbReference type="eggNOG" id="COG0863">
    <property type="taxonomic scope" value="Bacteria"/>
</dbReference>
<dbReference type="Pfam" id="PF01555">
    <property type="entry name" value="N6_N4_Mtase"/>
    <property type="match status" value="1"/>
</dbReference>
<comment type="similarity">
    <text evidence="4">Belongs to the N(4)/N(6)-methyltransferase family.</text>
</comment>
<dbReference type="Gene3D" id="3.40.50.150">
    <property type="entry name" value="Vaccinia Virus protein VP39"/>
    <property type="match status" value="1"/>
</dbReference>
<dbReference type="PATRIC" id="fig|994573.3.peg.2204"/>
<keyword evidence="1" id="KW-0489">Methyltransferase</keyword>
<dbReference type="SUPFAM" id="SSF110849">
    <property type="entry name" value="ParB/Sulfiredoxin"/>
    <property type="match status" value="1"/>
</dbReference>
<evidence type="ECO:0000256" key="1">
    <source>
        <dbReference type="ARBA" id="ARBA00022603"/>
    </source>
</evidence>
<dbReference type="GO" id="GO:0008170">
    <property type="term" value="F:N-methyltransferase activity"/>
    <property type="evidence" value="ECO:0007669"/>
    <property type="project" value="InterPro"/>
</dbReference>
<dbReference type="PIRSF" id="PIRSF036758">
    <property type="entry name" value="Aden_M_ParB"/>
    <property type="match status" value="1"/>
</dbReference>
<sequence>MEFKKLRIDDLIPASYNPRKKLKPGDSEFEKIKNSIKEFGYVDPVIVNKDRTVIGGHQRITVLKTLGVEEIDCVVIDIDKTKEKALNVALNKVSGFWDESLLADLLKDLEGLDYDLKFTGFDPPEIDELFTKLHDKDVKEDDGFDLSKALEEASFVNRGDVWTVGRHRLVCGDATKAEDVQKLANGKKVNLVVTDLPYGVSYVGGSGLSIKNDDLKGEEFYKFILDSFNNMAANMAPGASIYVFHADTEGLNFRKAFVDAGFHLSGVCIWKKNSLVLGRSPYNWIHEPILYGWLKTGNHKWYTGRSETTVWNFDKPKKNESHPTEKPIGLLAYPIKNSSQVNGIVLDTFLGSGSTMIACEQTDRICFGMDLDEKYVSVALRRYANFVGSDKDIYVERDGVKIPYADLVKEVKSKES</sequence>
<dbReference type="GO" id="GO:0009307">
    <property type="term" value="P:DNA restriction-modification system"/>
    <property type="evidence" value="ECO:0007669"/>
    <property type="project" value="UniProtKB-KW"/>
</dbReference>
<dbReference type="SMART" id="SM00470">
    <property type="entry name" value="ParB"/>
    <property type="match status" value="1"/>
</dbReference>
<dbReference type="InterPro" id="IPR002941">
    <property type="entry name" value="DNA_methylase_N4/N6"/>
</dbReference>
<gene>
    <name evidence="6" type="ORF">T472_0211865</name>
</gene>
<dbReference type="STRING" id="994573.T472_0211865"/>
<dbReference type="REBASE" id="79735">
    <property type="entry name" value="M.Yfr2321ORF211865P"/>
</dbReference>
<evidence type="ECO:0000313" key="6">
    <source>
        <dbReference type="EMBL" id="ETA80453.1"/>
    </source>
</evidence>